<evidence type="ECO:0000313" key="3">
    <source>
        <dbReference type="Proteomes" id="UP000198282"/>
    </source>
</evidence>
<name>A0A239AZ80_9ACTN</name>
<dbReference type="GO" id="GO:0016787">
    <property type="term" value="F:hydrolase activity"/>
    <property type="evidence" value="ECO:0007669"/>
    <property type="project" value="UniProtKB-KW"/>
</dbReference>
<dbReference type="PANTHER" id="PTHR42886">
    <property type="entry name" value="RE40534P-RELATED"/>
    <property type="match status" value="1"/>
</dbReference>
<dbReference type="RefSeq" id="WP_089205596.1">
    <property type="nucleotide sequence ID" value="NZ_FZOD01000002.1"/>
</dbReference>
<dbReference type="InterPro" id="IPR029058">
    <property type="entry name" value="AB_hydrolase_fold"/>
</dbReference>
<dbReference type="Pfam" id="PF12146">
    <property type="entry name" value="Hydrolase_4"/>
    <property type="match status" value="1"/>
</dbReference>
<keyword evidence="3" id="KW-1185">Reference proteome</keyword>
<accession>A0A239AZ80</accession>
<protein>
    <submittedName>
        <fullName evidence="2">Lysophospholipase, alpha-beta hydrolase superfamily</fullName>
    </submittedName>
</protein>
<gene>
    <name evidence="2" type="ORF">SAMN05216276_1002216</name>
</gene>
<dbReference type="InterPro" id="IPR022742">
    <property type="entry name" value="Hydrolase_4"/>
</dbReference>
<dbReference type="Gene3D" id="3.40.50.1820">
    <property type="entry name" value="alpha/beta hydrolase"/>
    <property type="match status" value="1"/>
</dbReference>
<feature type="domain" description="Serine aminopeptidase S33" evidence="1">
    <location>
        <begin position="24"/>
        <end position="130"/>
    </location>
</feature>
<sequence length="255" mass="27787">MNVQEVALTGAHGVRLAAIREGANPEAVVVFAHGFLSDKHALGRFDRLAARYVEAGYSTLRFDFSGNGASGNAPITDERRTGDLRAVLDQVEAWGYQRVALHGHSKGGSVSLRARDPRVSAMVLTGARTAPVYYDWSEHLPADVLTGIRTRGRGRSPATGPRAFHLLTQQSLDDFATVDTREILSAVKLPVLLMYGDAPHDREELLLAEHAACGMRYLSPESRLLIIHGADHSMEGHIEEVADHGIAWLRTHCPA</sequence>
<evidence type="ECO:0000313" key="2">
    <source>
        <dbReference type="EMBL" id="SNS00253.1"/>
    </source>
</evidence>
<evidence type="ECO:0000259" key="1">
    <source>
        <dbReference type="Pfam" id="PF12146"/>
    </source>
</evidence>
<proteinExistence type="predicted"/>
<reference evidence="2 3" key="1">
    <citation type="submission" date="2017-06" db="EMBL/GenBank/DDBJ databases">
        <authorList>
            <person name="Kim H.J."/>
            <person name="Triplett B.A."/>
        </authorList>
    </citation>
    <scope>NUCLEOTIDE SEQUENCE [LARGE SCALE GENOMIC DNA]</scope>
    <source>
        <strain evidence="2 3">CGMCC 4.2132</strain>
    </source>
</reference>
<dbReference type="SUPFAM" id="SSF53474">
    <property type="entry name" value="alpha/beta-Hydrolases"/>
    <property type="match status" value="1"/>
</dbReference>
<dbReference type="OrthoDB" id="9812774at2"/>
<dbReference type="Proteomes" id="UP000198282">
    <property type="component" value="Unassembled WGS sequence"/>
</dbReference>
<dbReference type="AlphaFoldDB" id="A0A239AZ80"/>
<dbReference type="PANTHER" id="PTHR42886:SF53">
    <property type="entry name" value="ALPHA_BETA-HYDROLASES SUPERFAMILY PROTEIN"/>
    <property type="match status" value="1"/>
</dbReference>
<dbReference type="EMBL" id="FZOD01000002">
    <property type="protein sequence ID" value="SNS00253.1"/>
    <property type="molecule type" value="Genomic_DNA"/>
</dbReference>
<keyword evidence="2" id="KW-0378">Hydrolase</keyword>
<organism evidence="2 3">
    <name type="scientific">Streptosporangium subroseum</name>
    <dbReference type="NCBI Taxonomy" id="106412"/>
    <lineage>
        <taxon>Bacteria</taxon>
        <taxon>Bacillati</taxon>
        <taxon>Actinomycetota</taxon>
        <taxon>Actinomycetes</taxon>
        <taxon>Streptosporangiales</taxon>
        <taxon>Streptosporangiaceae</taxon>
        <taxon>Streptosporangium</taxon>
    </lineage>
</organism>